<gene>
    <name evidence="3" type="ORF">CBR_g53836</name>
</gene>
<feature type="compositionally biased region" description="Basic and acidic residues" evidence="1">
    <location>
        <begin position="817"/>
        <end position="835"/>
    </location>
</feature>
<dbReference type="InterPro" id="IPR012337">
    <property type="entry name" value="RNaseH-like_sf"/>
</dbReference>
<feature type="domain" description="DUF659" evidence="2">
    <location>
        <begin position="210"/>
        <end position="352"/>
    </location>
</feature>
<dbReference type="AlphaFoldDB" id="A0A388K7D8"/>
<feature type="compositionally biased region" description="Polar residues" evidence="1">
    <location>
        <begin position="665"/>
        <end position="678"/>
    </location>
</feature>
<dbReference type="EMBL" id="BFEA01000066">
    <property type="protein sequence ID" value="GBG65863.1"/>
    <property type="molecule type" value="Genomic_DNA"/>
</dbReference>
<reference evidence="3 4" key="1">
    <citation type="journal article" date="2018" name="Cell">
        <title>The Chara Genome: Secondary Complexity and Implications for Plant Terrestrialization.</title>
        <authorList>
            <person name="Nishiyama T."/>
            <person name="Sakayama H."/>
            <person name="Vries J.D."/>
            <person name="Buschmann H."/>
            <person name="Saint-Marcoux D."/>
            <person name="Ullrich K.K."/>
            <person name="Haas F.B."/>
            <person name="Vanderstraeten L."/>
            <person name="Becker D."/>
            <person name="Lang D."/>
            <person name="Vosolsobe S."/>
            <person name="Rombauts S."/>
            <person name="Wilhelmsson P.K.I."/>
            <person name="Janitza P."/>
            <person name="Kern R."/>
            <person name="Heyl A."/>
            <person name="Rumpler F."/>
            <person name="Villalobos L.I.A.C."/>
            <person name="Clay J.M."/>
            <person name="Skokan R."/>
            <person name="Toyoda A."/>
            <person name="Suzuki Y."/>
            <person name="Kagoshima H."/>
            <person name="Schijlen E."/>
            <person name="Tajeshwar N."/>
            <person name="Catarino B."/>
            <person name="Hetherington A.J."/>
            <person name="Saltykova A."/>
            <person name="Bonnot C."/>
            <person name="Breuninger H."/>
            <person name="Symeonidi A."/>
            <person name="Radhakrishnan G.V."/>
            <person name="Van Nieuwerburgh F."/>
            <person name="Deforce D."/>
            <person name="Chang C."/>
            <person name="Karol K.G."/>
            <person name="Hedrich R."/>
            <person name="Ulvskov P."/>
            <person name="Glockner G."/>
            <person name="Delwiche C.F."/>
            <person name="Petrasek J."/>
            <person name="Van de Peer Y."/>
            <person name="Friml J."/>
            <person name="Beilby M."/>
            <person name="Dolan L."/>
            <person name="Kohara Y."/>
            <person name="Sugano S."/>
            <person name="Fujiyama A."/>
            <person name="Delaux P.-M."/>
            <person name="Quint M."/>
            <person name="TheiBen G."/>
            <person name="Hagemann M."/>
            <person name="Harholt J."/>
            <person name="Dunand C."/>
            <person name="Zachgo S."/>
            <person name="Langdale J."/>
            <person name="Maumus F."/>
            <person name="Straeten D.V.D."/>
            <person name="Gould S.B."/>
            <person name="Rensing S.A."/>
        </authorList>
    </citation>
    <scope>NUCLEOTIDE SEQUENCE [LARGE SCALE GENOMIC DNA]</scope>
    <source>
        <strain evidence="3 4">S276</strain>
    </source>
</reference>
<dbReference type="PANTHER" id="PTHR32166:SF123">
    <property type="entry name" value="BED-TYPE DOMAIN-CONTAINING PROTEIN"/>
    <property type="match status" value="1"/>
</dbReference>
<protein>
    <recommendedName>
        <fullName evidence="2">DUF659 domain-containing protein</fullName>
    </recommendedName>
</protein>
<comment type="caution">
    <text evidence="3">The sequence shown here is derived from an EMBL/GenBank/DDBJ whole genome shotgun (WGS) entry which is preliminary data.</text>
</comment>
<evidence type="ECO:0000313" key="4">
    <source>
        <dbReference type="Proteomes" id="UP000265515"/>
    </source>
</evidence>
<feature type="region of interest" description="Disordered" evidence="1">
    <location>
        <begin position="519"/>
        <end position="685"/>
    </location>
</feature>
<dbReference type="Gramene" id="GBG65863">
    <property type="protein sequence ID" value="GBG65863"/>
    <property type="gene ID" value="CBR_g53836"/>
</dbReference>
<feature type="compositionally biased region" description="Basic and acidic residues" evidence="1">
    <location>
        <begin position="523"/>
        <end position="541"/>
    </location>
</feature>
<evidence type="ECO:0000259" key="2">
    <source>
        <dbReference type="Pfam" id="PF04937"/>
    </source>
</evidence>
<dbReference type="InterPro" id="IPR007021">
    <property type="entry name" value="DUF659"/>
</dbReference>
<accession>A0A388K7D8</accession>
<dbReference type="SUPFAM" id="SSF53098">
    <property type="entry name" value="Ribonuclease H-like"/>
    <property type="match status" value="1"/>
</dbReference>
<proteinExistence type="predicted"/>
<dbReference type="STRING" id="69332.A0A388K7D8"/>
<feature type="region of interest" description="Disordered" evidence="1">
    <location>
        <begin position="809"/>
        <end position="835"/>
    </location>
</feature>
<sequence length="835" mass="92662">MPRSQSRVFEDGVEDENRKAQKKCCVYKYIHVGQSLGKRFCGNRMLKCVFCGHEFEGNQFPVARHFRQGKGCPEVTDEALVDIHYNSKYKMSDKFLERIQRFEELHGADTAEGGSSVGKRKETEEGARLTAAQKRMRQNTITESFTSKWQMEFEKKWLRFVYSQRLAFNVFRSEPWLDVVRHFRDLPGAVKVLWPSENEIADIETIVHTADDVGADLAEVRAPFYVTGATIMSDERKSRDARPIVNFLASGSCGVMLVRTMNREGEGDRAPDVLAHWIKVFDEFSPKWVNAICTDSASAYVAAANMLQGHQQRPEHRRITWLPCAVHVCNKMLSDIGCSGPWSKDIIVRGRAVVRFIKEHGAALHIFRGERGQMGLIYPCETCFASVFAMVERLLAVRSALERTVDGDTWGIVPWDHSVRHMPRWVRWQARCAHMLESAHATAHLLCPSRRDLRYFEGVVSDYDMKKRNRLEFEKVAKLVEISANVRLLSHQRAGRGFALPWTLDESLLDAEGGIGIRPSWKGTDESRTREEVKDQRRSWQRDPCGSRAPPGDVGDVFGTRAATLHPYARDDSEGHEDEEEPAGQATATPAADERDEWSDPEDVHRRSGGDDLFVRVDLEEESWGRHGSPLERLRPTSAERERDLGSAPSRGAESGIGHRPVGRSGTTSSTALPTSTEQLHRQAAGADRLQRLVRGLRQRLEDKLEGGPMPVQGDDGDTQGLVGGDGGALAVGGGGAKFDAAVKGIPMGGGGGFSEFGDMGMPPGESVGLARGESESSGDISVGMQDLLGQISFADPSSFSPAMRVEVMLGAEGDEDRTPPGETSAERLDRLDSR</sequence>
<evidence type="ECO:0000256" key="1">
    <source>
        <dbReference type="SAM" id="MobiDB-lite"/>
    </source>
</evidence>
<organism evidence="3 4">
    <name type="scientific">Chara braunii</name>
    <name type="common">Braun's stonewort</name>
    <dbReference type="NCBI Taxonomy" id="69332"/>
    <lineage>
        <taxon>Eukaryota</taxon>
        <taxon>Viridiplantae</taxon>
        <taxon>Streptophyta</taxon>
        <taxon>Charophyceae</taxon>
        <taxon>Charales</taxon>
        <taxon>Characeae</taxon>
        <taxon>Chara</taxon>
    </lineage>
</organism>
<name>A0A388K7D8_CHABU</name>
<dbReference type="Proteomes" id="UP000265515">
    <property type="component" value="Unassembled WGS sequence"/>
</dbReference>
<keyword evidence="4" id="KW-1185">Reference proteome</keyword>
<dbReference type="PANTHER" id="PTHR32166">
    <property type="entry name" value="OSJNBA0013A04.12 PROTEIN"/>
    <property type="match status" value="1"/>
</dbReference>
<dbReference type="Pfam" id="PF04937">
    <property type="entry name" value="DUF659"/>
    <property type="match status" value="1"/>
</dbReference>
<feature type="region of interest" description="Disordered" evidence="1">
    <location>
        <begin position="110"/>
        <end position="130"/>
    </location>
</feature>
<feature type="compositionally biased region" description="Basic and acidic residues" evidence="1">
    <location>
        <begin position="602"/>
        <end position="645"/>
    </location>
</feature>
<evidence type="ECO:0000313" key="3">
    <source>
        <dbReference type="EMBL" id="GBG65863.1"/>
    </source>
</evidence>